<sequence length="108" mass="11994">METLPFFCRKKTARSFLRKPGRRSGESRPQAGLRPMPEPAIKGAANFPAKKARCNMPEKGTGAIGTCNFRRESGKAEKEFRRIIQSELETFGANPSPSGLYLVHINLT</sequence>
<comment type="caution">
    <text evidence="2">The sequence shown here is derived from an EMBL/GenBank/DDBJ whole genome shotgun (WGS) entry which is preliminary data.</text>
</comment>
<protein>
    <submittedName>
        <fullName evidence="2">Uncharacterized protein</fullName>
    </submittedName>
</protein>
<dbReference type="AlphaFoldDB" id="A0A3E0K8Q3"/>
<evidence type="ECO:0000256" key="1">
    <source>
        <dbReference type="SAM" id="MobiDB-lite"/>
    </source>
</evidence>
<evidence type="ECO:0000313" key="2">
    <source>
        <dbReference type="EMBL" id="REJ31430.1"/>
    </source>
</evidence>
<reference evidence="2 3" key="1">
    <citation type="submission" date="2018-03" db="EMBL/GenBank/DDBJ databases">
        <authorList>
            <person name="Keele B.F."/>
        </authorList>
    </citation>
    <scope>NUCLEOTIDE SEQUENCE [LARGE SCALE GENOMIC DNA]</scope>
    <source>
        <strain evidence="2">ZCTH4_d</strain>
    </source>
</reference>
<organism evidence="2 3">
    <name type="scientific">Caldibacillus debilis</name>
    <dbReference type="NCBI Taxonomy" id="301148"/>
    <lineage>
        <taxon>Bacteria</taxon>
        <taxon>Bacillati</taxon>
        <taxon>Bacillota</taxon>
        <taxon>Bacilli</taxon>
        <taxon>Bacillales</taxon>
        <taxon>Bacillaceae</taxon>
        <taxon>Caldibacillus</taxon>
    </lineage>
</organism>
<dbReference type="Proteomes" id="UP000257014">
    <property type="component" value="Unassembled WGS sequence"/>
</dbReference>
<gene>
    <name evidence="2" type="ORF">C6P37_01190</name>
</gene>
<proteinExistence type="predicted"/>
<accession>A0A3E0K8Q3</accession>
<feature type="region of interest" description="Disordered" evidence="1">
    <location>
        <begin position="17"/>
        <end position="40"/>
    </location>
</feature>
<evidence type="ECO:0000313" key="3">
    <source>
        <dbReference type="Proteomes" id="UP000257014"/>
    </source>
</evidence>
<name>A0A3E0K8Q3_9BACI</name>
<dbReference type="EMBL" id="QEWE01000005">
    <property type="protein sequence ID" value="REJ31430.1"/>
    <property type="molecule type" value="Genomic_DNA"/>
</dbReference>